<organism evidence="1 2">
    <name type="scientific">Quercus suber</name>
    <name type="common">Cork oak</name>
    <dbReference type="NCBI Taxonomy" id="58331"/>
    <lineage>
        <taxon>Eukaryota</taxon>
        <taxon>Viridiplantae</taxon>
        <taxon>Streptophyta</taxon>
        <taxon>Embryophyta</taxon>
        <taxon>Tracheophyta</taxon>
        <taxon>Spermatophyta</taxon>
        <taxon>Magnoliopsida</taxon>
        <taxon>eudicotyledons</taxon>
        <taxon>Gunneridae</taxon>
        <taxon>Pentapetalae</taxon>
        <taxon>rosids</taxon>
        <taxon>fabids</taxon>
        <taxon>Fagales</taxon>
        <taxon>Fagaceae</taxon>
        <taxon>Quercus</taxon>
    </lineage>
</organism>
<comment type="caution">
    <text evidence="1">The sequence shown here is derived from an EMBL/GenBank/DDBJ whole genome shotgun (WGS) entry which is preliminary data.</text>
</comment>
<sequence>MKKYQFAITRLKMVMLWRIPLLDLLWRDI</sequence>
<reference evidence="1 2" key="1">
    <citation type="journal article" date="2018" name="Sci. Data">
        <title>The draft genome sequence of cork oak.</title>
        <authorList>
            <person name="Ramos A.M."/>
            <person name="Usie A."/>
            <person name="Barbosa P."/>
            <person name="Barros P.M."/>
            <person name="Capote T."/>
            <person name="Chaves I."/>
            <person name="Simoes F."/>
            <person name="Abreu I."/>
            <person name="Carrasquinho I."/>
            <person name="Faro C."/>
            <person name="Guimaraes J.B."/>
            <person name="Mendonca D."/>
            <person name="Nobrega F."/>
            <person name="Rodrigues L."/>
            <person name="Saibo N.J.M."/>
            <person name="Varela M.C."/>
            <person name="Egas C."/>
            <person name="Matos J."/>
            <person name="Miguel C.M."/>
            <person name="Oliveira M.M."/>
            <person name="Ricardo C.P."/>
            <person name="Goncalves S."/>
        </authorList>
    </citation>
    <scope>NUCLEOTIDE SEQUENCE [LARGE SCALE GENOMIC DNA]</scope>
    <source>
        <strain evidence="2">cv. HL8</strain>
    </source>
</reference>
<keyword evidence="2" id="KW-1185">Reference proteome</keyword>
<accession>A0AAW0K2N0</accession>
<proteinExistence type="predicted"/>
<dbReference type="Proteomes" id="UP000237347">
    <property type="component" value="Unassembled WGS sequence"/>
</dbReference>
<evidence type="ECO:0000313" key="1">
    <source>
        <dbReference type="EMBL" id="KAK7833242.1"/>
    </source>
</evidence>
<name>A0AAW0K2N0_QUESU</name>
<dbReference type="EMBL" id="PKMF04000409">
    <property type="protein sequence ID" value="KAK7833242.1"/>
    <property type="molecule type" value="Genomic_DNA"/>
</dbReference>
<gene>
    <name evidence="1" type="ORF">CFP56_025728</name>
</gene>
<protein>
    <submittedName>
        <fullName evidence="1">Uncharacterized protein</fullName>
    </submittedName>
</protein>
<evidence type="ECO:0000313" key="2">
    <source>
        <dbReference type="Proteomes" id="UP000237347"/>
    </source>
</evidence>
<dbReference type="AlphaFoldDB" id="A0AAW0K2N0"/>